<dbReference type="EMBL" id="JAPDMZ010000100">
    <property type="protein sequence ID" value="KAK0550074.1"/>
    <property type="molecule type" value="Genomic_DNA"/>
</dbReference>
<dbReference type="SUPFAM" id="SSF53756">
    <property type="entry name" value="UDP-Glycosyltransferase/glycogen phosphorylase"/>
    <property type="match status" value="1"/>
</dbReference>
<feature type="coiled-coil region" evidence="3">
    <location>
        <begin position="465"/>
        <end position="492"/>
    </location>
</feature>
<evidence type="ECO:0000256" key="3">
    <source>
        <dbReference type="SAM" id="Coils"/>
    </source>
</evidence>
<name>A0AAN6GPT9_9BASI</name>
<dbReference type="CDD" id="cd03784">
    <property type="entry name" value="GT1_Gtf-like"/>
    <property type="match status" value="1"/>
</dbReference>
<sequence>MKLLIVSNPAHGQINNLLSITQELLLRGHEVHIVTGDRLANRVTKLGKSVNAPDRIFFHGLGTGESVHDLTALAHKLPDLFHARGRHAPGNIADYLLLICDHIKPDSDDYRDTVFKVRDLANDINPDMIIVDIFSPFAVDGIRLTKRPYICSSPGASGALVKEISPLKLPMPMSGSVGKPGAEKGFRMLANNFSHIAWYVRWCFTHPWAKARRTFRYEVLGLDPVEIFSDSAMTPVPGKIKENVACISYNVAGLDLYPAEAYDADVFFVGPCFPPLRANQTEGIDFDKAVQQAAALKGSQDASAASGAAPAQDAEADPVKDWLDEIHKAGGQVIYINLGSIFYYTLEEYNQLILALNDLHASHPDLKILLKVPALSEEVQPIPPASELPEYIRRETWILSIETVLEHPVVKIAVHHGGGNSFNEALFYGLPQFVLPQWGETYDIAAYVRAHQIGVTSDTSPKLVREDIAAKLDTLLQDYDKFKRNCNRWQLRTIQAGGTKIAADIIEKHARQVKELPLKA</sequence>
<gene>
    <name evidence="4" type="ORF">OC846_003831</name>
</gene>
<dbReference type="PANTHER" id="PTHR48043:SF151">
    <property type="entry name" value="GLYCOSYLTRANSFERASE FAMILY 1 PROTEIN"/>
    <property type="match status" value="1"/>
</dbReference>
<evidence type="ECO:0000313" key="4">
    <source>
        <dbReference type="EMBL" id="KAK0550074.1"/>
    </source>
</evidence>
<keyword evidence="5" id="KW-1185">Reference proteome</keyword>
<dbReference type="PANTHER" id="PTHR48043">
    <property type="entry name" value="EG:EG0003.4 PROTEIN-RELATED"/>
    <property type="match status" value="1"/>
</dbReference>
<accession>A0AAN6GPT9</accession>
<dbReference type="InterPro" id="IPR002213">
    <property type="entry name" value="UDP_glucos_trans"/>
</dbReference>
<keyword evidence="3" id="KW-0175">Coiled coil</keyword>
<evidence type="ECO:0000256" key="1">
    <source>
        <dbReference type="ARBA" id="ARBA00022676"/>
    </source>
</evidence>
<organism evidence="4 5">
    <name type="scientific">Tilletia horrida</name>
    <dbReference type="NCBI Taxonomy" id="155126"/>
    <lineage>
        <taxon>Eukaryota</taxon>
        <taxon>Fungi</taxon>
        <taxon>Dikarya</taxon>
        <taxon>Basidiomycota</taxon>
        <taxon>Ustilaginomycotina</taxon>
        <taxon>Exobasidiomycetes</taxon>
        <taxon>Tilletiales</taxon>
        <taxon>Tilletiaceae</taxon>
        <taxon>Tilletia</taxon>
    </lineage>
</organism>
<protein>
    <recommendedName>
        <fullName evidence="6">UDP-glycosyltransferases domain-containing protein</fullName>
    </recommendedName>
</protein>
<dbReference type="Proteomes" id="UP001176517">
    <property type="component" value="Unassembled WGS sequence"/>
</dbReference>
<evidence type="ECO:0000256" key="2">
    <source>
        <dbReference type="ARBA" id="ARBA00022679"/>
    </source>
</evidence>
<proteinExistence type="predicted"/>
<dbReference type="InterPro" id="IPR050271">
    <property type="entry name" value="UDP-glycosyltransferase"/>
</dbReference>
<evidence type="ECO:0000313" key="5">
    <source>
        <dbReference type="Proteomes" id="UP001176517"/>
    </source>
</evidence>
<keyword evidence="2" id="KW-0808">Transferase</keyword>
<dbReference type="AlphaFoldDB" id="A0AAN6GPT9"/>
<dbReference type="Gene3D" id="3.40.50.2000">
    <property type="entry name" value="Glycogen Phosphorylase B"/>
    <property type="match status" value="2"/>
</dbReference>
<keyword evidence="1" id="KW-0328">Glycosyltransferase</keyword>
<dbReference type="Pfam" id="PF00201">
    <property type="entry name" value="UDPGT"/>
    <property type="match status" value="1"/>
</dbReference>
<reference evidence="4" key="1">
    <citation type="journal article" date="2023" name="PhytoFront">
        <title>Draft Genome Resources of Seven Strains of Tilletia horrida, Causal Agent of Kernel Smut of Rice.</title>
        <authorList>
            <person name="Khanal S."/>
            <person name="Antony Babu S."/>
            <person name="Zhou X.G."/>
        </authorList>
    </citation>
    <scope>NUCLEOTIDE SEQUENCE</scope>
    <source>
        <strain evidence="4">TX6</strain>
    </source>
</reference>
<evidence type="ECO:0008006" key="6">
    <source>
        <dbReference type="Google" id="ProtNLM"/>
    </source>
</evidence>
<comment type="caution">
    <text evidence="4">The sequence shown here is derived from an EMBL/GenBank/DDBJ whole genome shotgun (WGS) entry which is preliminary data.</text>
</comment>
<dbReference type="GO" id="GO:0008194">
    <property type="term" value="F:UDP-glycosyltransferase activity"/>
    <property type="evidence" value="ECO:0007669"/>
    <property type="project" value="InterPro"/>
</dbReference>